<evidence type="ECO:0000256" key="5">
    <source>
        <dbReference type="ARBA" id="ARBA00023136"/>
    </source>
</evidence>
<reference evidence="6 7" key="1">
    <citation type="submission" date="2024-09" db="EMBL/GenBank/DDBJ databases">
        <authorList>
            <person name="Salinas-Garcia M.A."/>
            <person name="Prieme A."/>
        </authorList>
    </citation>
    <scope>NUCLEOTIDE SEQUENCE [LARGE SCALE GENOMIC DNA]</scope>
    <source>
        <strain evidence="6 7">DSM 21081</strain>
    </source>
</reference>
<accession>A0ABV4UK02</accession>
<keyword evidence="7" id="KW-1185">Reference proteome</keyword>
<comment type="caution">
    <text evidence="6">The sequence shown here is derived from an EMBL/GenBank/DDBJ whole genome shotgun (WGS) entry which is preliminary data.</text>
</comment>
<organism evidence="6 7">
    <name type="scientific">Arthrobacter halodurans</name>
    <dbReference type="NCBI Taxonomy" id="516699"/>
    <lineage>
        <taxon>Bacteria</taxon>
        <taxon>Bacillati</taxon>
        <taxon>Actinomycetota</taxon>
        <taxon>Actinomycetes</taxon>
        <taxon>Micrococcales</taxon>
        <taxon>Micrococcaceae</taxon>
        <taxon>Arthrobacter</taxon>
    </lineage>
</organism>
<dbReference type="Gene3D" id="1.20.1260.100">
    <property type="entry name" value="TspO/MBR protein"/>
    <property type="match status" value="1"/>
</dbReference>
<comment type="similarity">
    <text evidence="2">Belongs to the TspO/BZRP family.</text>
</comment>
<name>A0ABV4UK02_9MICC</name>
<evidence type="ECO:0000256" key="2">
    <source>
        <dbReference type="ARBA" id="ARBA00007524"/>
    </source>
</evidence>
<dbReference type="InterPro" id="IPR038330">
    <property type="entry name" value="TspO/MBR-related_sf"/>
</dbReference>
<sequence>MAATPSTASLTTPNRVPPAPRWRWWHAAAVGVAANAIGSLPAGYRGDTSYFDRLNTPPGSPPGWLFAPVWAFNNAATLWSNLRVANLAPDTPDRRKALAYEGISWALFASFSGLYFGLRSPVLGAAVTVASLGATSASVAATSRIDPKAAWGLAPRLAWLGYASYVAVASALTNRDEFFQWAPRHR</sequence>
<dbReference type="PANTHER" id="PTHR10057">
    <property type="entry name" value="PERIPHERAL-TYPE BENZODIAZEPINE RECEPTOR"/>
    <property type="match status" value="1"/>
</dbReference>
<dbReference type="EMBL" id="JBHDLJ010000002">
    <property type="protein sequence ID" value="MFB0833672.1"/>
    <property type="molecule type" value="Genomic_DNA"/>
</dbReference>
<keyword evidence="3" id="KW-0812">Transmembrane</keyword>
<dbReference type="CDD" id="cd15904">
    <property type="entry name" value="TSPO_MBR"/>
    <property type="match status" value="1"/>
</dbReference>
<evidence type="ECO:0000256" key="1">
    <source>
        <dbReference type="ARBA" id="ARBA00004141"/>
    </source>
</evidence>
<proteinExistence type="inferred from homology"/>
<evidence type="ECO:0000313" key="6">
    <source>
        <dbReference type="EMBL" id="MFB0833672.1"/>
    </source>
</evidence>
<evidence type="ECO:0000256" key="4">
    <source>
        <dbReference type="ARBA" id="ARBA00022989"/>
    </source>
</evidence>
<dbReference type="RefSeq" id="WP_373970838.1">
    <property type="nucleotide sequence ID" value="NZ_JBHDLJ010000002.1"/>
</dbReference>
<gene>
    <name evidence="6" type="ORF">ACETWP_03645</name>
</gene>
<keyword evidence="5" id="KW-0472">Membrane</keyword>
<keyword evidence="4" id="KW-1133">Transmembrane helix</keyword>
<dbReference type="Pfam" id="PF03073">
    <property type="entry name" value="TspO_MBR"/>
    <property type="match status" value="1"/>
</dbReference>
<evidence type="ECO:0000313" key="7">
    <source>
        <dbReference type="Proteomes" id="UP001575652"/>
    </source>
</evidence>
<dbReference type="PANTHER" id="PTHR10057:SF0">
    <property type="entry name" value="TRANSLOCATOR PROTEIN"/>
    <property type="match status" value="1"/>
</dbReference>
<protein>
    <submittedName>
        <fullName evidence="6">TspO/MBR family protein</fullName>
    </submittedName>
</protein>
<comment type="subcellular location">
    <subcellularLocation>
        <location evidence="1">Membrane</location>
        <topology evidence="1">Multi-pass membrane protein</topology>
    </subcellularLocation>
</comment>
<evidence type="ECO:0000256" key="3">
    <source>
        <dbReference type="ARBA" id="ARBA00022692"/>
    </source>
</evidence>
<dbReference type="InterPro" id="IPR004307">
    <property type="entry name" value="TspO_MBR"/>
</dbReference>
<dbReference type="Proteomes" id="UP001575652">
    <property type="component" value="Unassembled WGS sequence"/>
</dbReference>